<accession>A0A0B1TTW5</accession>
<protein>
    <submittedName>
        <fullName evidence="2">Uncharacterized protein</fullName>
    </submittedName>
</protein>
<sequence length="90" mass="10109">MLLPTCAPIKPCDKFSGFSWEPCVTYDDDSSDERGRCDIADDNDARQSSIGEEEQQHHMLIFGDVSSQLTMGPYALSIAGCHLRLQEQWN</sequence>
<dbReference type="AlphaFoldDB" id="A0A0B1TTW5"/>
<name>A0A0B1TTW5_OESDE</name>
<evidence type="ECO:0000313" key="3">
    <source>
        <dbReference type="Proteomes" id="UP000053660"/>
    </source>
</evidence>
<dbReference type="EMBL" id="KN549229">
    <property type="protein sequence ID" value="KHJ99277.1"/>
    <property type="molecule type" value="Genomic_DNA"/>
</dbReference>
<organism evidence="2 3">
    <name type="scientific">Oesophagostomum dentatum</name>
    <name type="common">Nodular worm</name>
    <dbReference type="NCBI Taxonomy" id="61180"/>
    <lineage>
        <taxon>Eukaryota</taxon>
        <taxon>Metazoa</taxon>
        <taxon>Ecdysozoa</taxon>
        <taxon>Nematoda</taxon>
        <taxon>Chromadorea</taxon>
        <taxon>Rhabditida</taxon>
        <taxon>Rhabditina</taxon>
        <taxon>Rhabditomorpha</taxon>
        <taxon>Strongyloidea</taxon>
        <taxon>Strongylidae</taxon>
        <taxon>Oesophagostomum</taxon>
    </lineage>
</organism>
<reference evidence="2 3" key="1">
    <citation type="submission" date="2014-03" db="EMBL/GenBank/DDBJ databases">
        <title>Draft genome of the hookworm Oesophagostomum dentatum.</title>
        <authorList>
            <person name="Mitreva M."/>
        </authorList>
    </citation>
    <scope>NUCLEOTIDE SEQUENCE [LARGE SCALE GENOMIC DNA]</scope>
    <source>
        <strain evidence="2 3">OD-Hann</strain>
    </source>
</reference>
<feature type="compositionally biased region" description="Basic and acidic residues" evidence="1">
    <location>
        <begin position="32"/>
        <end position="45"/>
    </location>
</feature>
<keyword evidence="3" id="KW-1185">Reference proteome</keyword>
<proteinExistence type="predicted"/>
<evidence type="ECO:0000256" key="1">
    <source>
        <dbReference type="SAM" id="MobiDB-lite"/>
    </source>
</evidence>
<dbReference type="Proteomes" id="UP000053660">
    <property type="component" value="Unassembled WGS sequence"/>
</dbReference>
<feature type="region of interest" description="Disordered" evidence="1">
    <location>
        <begin position="27"/>
        <end position="54"/>
    </location>
</feature>
<evidence type="ECO:0000313" key="2">
    <source>
        <dbReference type="EMBL" id="KHJ99277.1"/>
    </source>
</evidence>
<gene>
    <name evidence="2" type="ORF">OESDEN_00741</name>
</gene>